<gene>
    <name evidence="7" type="ORF">FRX48_01099</name>
</gene>
<dbReference type="SUPFAM" id="SSF53474">
    <property type="entry name" value="alpha/beta-Hydrolases"/>
    <property type="match status" value="1"/>
</dbReference>
<organism evidence="7 8">
    <name type="scientific">Lasallia pustulata</name>
    <dbReference type="NCBI Taxonomy" id="136370"/>
    <lineage>
        <taxon>Eukaryota</taxon>
        <taxon>Fungi</taxon>
        <taxon>Dikarya</taxon>
        <taxon>Ascomycota</taxon>
        <taxon>Pezizomycotina</taxon>
        <taxon>Lecanoromycetes</taxon>
        <taxon>OSLEUM clade</taxon>
        <taxon>Umbilicariomycetidae</taxon>
        <taxon>Umbilicariales</taxon>
        <taxon>Umbilicariaceae</taxon>
        <taxon>Lasallia</taxon>
    </lineage>
</organism>
<feature type="region of interest" description="Disordered" evidence="3">
    <location>
        <begin position="1573"/>
        <end position="1594"/>
    </location>
</feature>
<comment type="caution">
    <text evidence="7">The sequence shown here is derived from an EMBL/GenBank/DDBJ whole genome shotgun (WGS) entry which is preliminary data.</text>
</comment>
<feature type="compositionally biased region" description="Polar residues" evidence="3">
    <location>
        <begin position="1520"/>
        <end position="1541"/>
    </location>
</feature>
<dbReference type="InterPro" id="IPR001680">
    <property type="entry name" value="WD40_rpt"/>
</dbReference>
<keyword evidence="2" id="KW-0677">Repeat</keyword>
<dbReference type="InterPro" id="IPR015943">
    <property type="entry name" value="WD40/YVTN_repeat-like_dom_sf"/>
</dbReference>
<feature type="region of interest" description="Disordered" evidence="3">
    <location>
        <begin position="1515"/>
        <end position="1550"/>
    </location>
</feature>
<dbReference type="Pfam" id="PF22939">
    <property type="entry name" value="WHD_GPIID"/>
    <property type="match status" value="1"/>
</dbReference>
<proteinExistence type="inferred from homology"/>
<dbReference type="Proteomes" id="UP000324767">
    <property type="component" value="Unassembled WGS sequence"/>
</dbReference>
<dbReference type="SMART" id="SM00320">
    <property type="entry name" value="WD40"/>
    <property type="match status" value="7"/>
</dbReference>
<dbReference type="EMBL" id="VXIT01000001">
    <property type="protein sequence ID" value="KAA6416379.1"/>
    <property type="molecule type" value="Genomic_DNA"/>
</dbReference>
<dbReference type="SUPFAM" id="SSF82171">
    <property type="entry name" value="DPP6 N-terminal domain-like"/>
    <property type="match status" value="1"/>
</dbReference>
<dbReference type="Gene3D" id="2.130.10.10">
    <property type="entry name" value="YVTN repeat-like/Quinoprotein amine dehydrogenase"/>
    <property type="match status" value="3"/>
</dbReference>
<dbReference type="InterPro" id="IPR011047">
    <property type="entry name" value="Quinoprotein_ADH-like_sf"/>
</dbReference>
<dbReference type="Pfam" id="PF24883">
    <property type="entry name" value="NPHP3_N"/>
    <property type="match status" value="1"/>
</dbReference>
<evidence type="ECO:0000259" key="6">
    <source>
        <dbReference type="Pfam" id="PF24883"/>
    </source>
</evidence>
<dbReference type="InterPro" id="IPR007751">
    <property type="entry name" value="DUF676_lipase-like"/>
</dbReference>
<feature type="domain" description="DUF676" evidence="4">
    <location>
        <begin position="60"/>
        <end position="194"/>
    </location>
</feature>
<evidence type="ECO:0000256" key="1">
    <source>
        <dbReference type="ARBA" id="ARBA00007920"/>
    </source>
</evidence>
<dbReference type="OrthoDB" id="194358at2759"/>
<evidence type="ECO:0000259" key="4">
    <source>
        <dbReference type="Pfam" id="PF05057"/>
    </source>
</evidence>
<evidence type="ECO:0000256" key="3">
    <source>
        <dbReference type="SAM" id="MobiDB-lite"/>
    </source>
</evidence>
<dbReference type="InterPro" id="IPR029058">
    <property type="entry name" value="AB_hydrolase_fold"/>
</dbReference>
<feature type="domain" description="Nephrocystin 3-like N-terminal" evidence="6">
    <location>
        <begin position="347"/>
        <end position="509"/>
    </location>
</feature>
<dbReference type="PANTHER" id="PTHR10039">
    <property type="entry name" value="AMELOGENIN"/>
    <property type="match status" value="1"/>
</dbReference>
<comment type="similarity">
    <text evidence="1">Belongs to the putative lipase ROG1 family.</text>
</comment>
<feature type="domain" description="GPI inositol-deacylase winged helix" evidence="5">
    <location>
        <begin position="625"/>
        <end position="708"/>
    </location>
</feature>
<sequence length="1668" mass="186819">MDQLSPSFQRRSINASRGSSIKLLERMLAIRSKSTEPPTDVRGPLGLNLLHASSEPLIDFVFVHGLNGGSRKTWTYGEDPGLYWPKEWLAKDPAFKNVRIHSFGYNSNWTDTKTTHNIHDFGQSLLNDIQTSPQMREDGGNPIVVVGHSMGGLVVKEAYLLAHRDPECREVATRFHTMVFLATPHRGSELAQSLNYILRSSISHSPQQYITNIERNSEALAMINDAFRHVAKNLDLWSFYETLETSMGLHSTLIVKKDSAVLGYPGEHVGMLQANHREVCKFRQPSDPNYLILRNSFTTIIDKIIKKVSTKTAEKSVTQMRQLETYLGVSEKPEDDLIDLQEARIKGSCEWFTEKCSFQEWLNPSSKPTHLYWISANPATGKSVLSGYIIEHMESLNFECSYYFFRHGDKVKSSISGFLRSIAYQMASTSIDVRQRLVSLMERDVRFDKDDERIIWRKLFGLAIFRADFQRPHYWIVDALDECSNTIAFCQMILKIEETIPVRILVTSRRTPEIVTHFQSLQKQAPSQVVFFKEEISSTDTSSDIKIYLQSNMEKLPVSSVKTRQELLQKVLDKSSGCFLWVKLVLEELEGAWGQHQIETVLEEVPVDMDPLYTRALVVMAEKPIRTKELAKAILTWTMCATRPLTMVELQYALKLDLGDTIDALQKAVASLCGQLVYIDKHSRVQMVHQTARAFLLKDDLDSEFAINSILGHLRLGTITLRYLNSEEMRGQRARKSSRVGLSQSKRSPFVNYASVSFSEHMRQTSSNNNELLGLLDCFLRTNVLSWIEHIAQTGDLHHLTTTAKIIANYLVRYAKYASPLGSKIQRAHLWATDFIRLVANFGKNLLEMPSSIYWLIPPFCPAESAISLQFGSTARGIAVVGLSDTVWDDRLACIEHPDTQATAVACGETYFAVGLLNGEVVLCHNTTCQEWQRLQHNEPLRLLEFDASSNMLASVSRKDIKVWDMASRNVLWHFVTDHDVLSLLFAEDDNVLIAATRGNGTLSWDTTSGLITEELPWTEAFGDERFRRPPLTAAFSSDLSMLAIVYRGRPISIWDMDDQTVTGFLGRESDLENLAIGTNTSVASLVFSSNPNLGLLAAAYEDGDLALFDPWNQTTIKVIEANAQEVACSPDGCTLVTGNSAGMVQLFEFDTLELMYRINAFDYGVRSLAFSTDSLRFFDVRGHHCNVWEPSVLVQKLQKKGEDVISEALPAGPRIVGVADIDDVVEITTLICHDSGDYVFCGKSDGSVCLYGTRTGKQISALYSHADDIPITSMCWGGKKDILITADAASQLIAWQLTYNASARVWNASTVLLRQRLSVAVDQLVIDLTNHLLLVSADSSRSIWNLSTGVLATKWAPMSEVPDFWINHPTDLLKCLSFSTNSITMIDWSTTTALLTRDSMIKLNLNTSPDERIKSVLLCSNGRKVAVEISRKRREDSTSKVLLFESSALQALAEETAASVAQPSISPLPEFFSLSSHVEHLIGTYGTKLVFLNRDSWVCSVDLEKRPVYIKRDSDTRSIDSQSRRPSISQRHSSDGPSGRQQRRGKRPSLADVSFDIGLDVNRSSHYTGSTLVNSESASRSAPSLQNYSPSPLASPSLTQVTSYSRHFFVPTSWHGSLSSSSGHNLTIRVSSRGDVVFIKDEECAIVQHGLEFEEIFPLPEGDTFPL</sequence>
<dbReference type="Gene3D" id="3.40.50.1820">
    <property type="entry name" value="alpha/beta hydrolase"/>
    <property type="match status" value="1"/>
</dbReference>
<dbReference type="PANTHER" id="PTHR10039:SF16">
    <property type="entry name" value="GPI INOSITOL-DEACYLASE"/>
    <property type="match status" value="1"/>
</dbReference>
<accession>A0A5M8Q5J8</accession>
<protein>
    <submittedName>
        <fullName evidence="7">Uncharacterized protein</fullName>
    </submittedName>
</protein>
<evidence type="ECO:0000259" key="5">
    <source>
        <dbReference type="Pfam" id="PF22939"/>
    </source>
</evidence>
<name>A0A5M8Q5J8_9LECA</name>
<dbReference type="Pfam" id="PF05057">
    <property type="entry name" value="DUF676"/>
    <property type="match status" value="1"/>
</dbReference>
<evidence type="ECO:0000313" key="8">
    <source>
        <dbReference type="Proteomes" id="UP000324767"/>
    </source>
</evidence>
<dbReference type="SUPFAM" id="SSF50998">
    <property type="entry name" value="Quinoprotein alcohol dehydrogenase-like"/>
    <property type="match status" value="1"/>
</dbReference>
<dbReference type="InterPro" id="IPR054471">
    <property type="entry name" value="GPIID_WHD"/>
</dbReference>
<evidence type="ECO:0000313" key="7">
    <source>
        <dbReference type="EMBL" id="KAA6416379.1"/>
    </source>
</evidence>
<dbReference type="InterPro" id="IPR056884">
    <property type="entry name" value="NPHP3-like_N"/>
</dbReference>
<evidence type="ECO:0000256" key="2">
    <source>
        <dbReference type="ARBA" id="ARBA00022737"/>
    </source>
</evidence>
<reference evidence="7 8" key="1">
    <citation type="submission" date="2019-09" db="EMBL/GenBank/DDBJ databases">
        <title>The hologenome of the rock-dwelling lichen Lasallia pustulata.</title>
        <authorList>
            <person name="Greshake Tzovaras B."/>
            <person name="Segers F."/>
            <person name="Bicker A."/>
            <person name="Dal Grande F."/>
            <person name="Otte J."/>
            <person name="Hankeln T."/>
            <person name="Schmitt I."/>
            <person name="Ebersberger I."/>
        </authorList>
    </citation>
    <scope>NUCLEOTIDE SEQUENCE [LARGE SCALE GENOMIC DNA]</scope>
    <source>
        <strain evidence="7">A1-1</strain>
    </source>
</reference>